<gene>
    <name evidence="1" type="ORF">ENO59_01425</name>
</gene>
<sequence>MMSDAFLNSYRLPVPAFDRTERLPSLLRPLWEALRHHQPHLVLTQAPQLLEHPALESAELRAAVLSALGAARLQLRQYEGAKRMLRLSLAALPHQWLARRLLVTCYERERRFAEAQAHLSELVNLPSGAAWDEPLPASDWHLGMAALAWHLRDWEAVAWHVAQAFPEGLATMPPALQADLLRLALYRNRPDEASRVAAHLLTQQPNDQAIDVLLETLVQRGWKAEACALYREAYYRYPESERLRRRLVALCLQTGAIEEARRLACQGVLTVEG</sequence>
<name>A0A7V2AYV7_RHOMR</name>
<comment type="caution">
    <text evidence="1">The sequence shown here is derived from an EMBL/GenBank/DDBJ whole genome shotgun (WGS) entry which is preliminary data.</text>
</comment>
<dbReference type="InterPro" id="IPR011990">
    <property type="entry name" value="TPR-like_helical_dom_sf"/>
</dbReference>
<dbReference type="EMBL" id="DSGB01000002">
    <property type="protein sequence ID" value="HER95173.1"/>
    <property type="molecule type" value="Genomic_DNA"/>
</dbReference>
<dbReference type="SUPFAM" id="SSF48452">
    <property type="entry name" value="TPR-like"/>
    <property type="match status" value="1"/>
</dbReference>
<protein>
    <recommendedName>
        <fullName evidence="2">Tetratricopeptide repeat protein</fullName>
    </recommendedName>
</protein>
<accession>A0A7V2AYV7</accession>
<proteinExistence type="predicted"/>
<dbReference type="Gene3D" id="1.25.40.10">
    <property type="entry name" value="Tetratricopeptide repeat domain"/>
    <property type="match status" value="2"/>
</dbReference>
<evidence type="ECO:0000313" key="1">
    <source>
        <dbReference type="EMBL" id="HER95173.1"/>
    </source>
</evidence>
<dbReference type="AlphaFoldDB" id="A0A7V2AYV7"/>
<reference evidence="1" key="1">
    <citation type="journal article" date="2020" name="mSystems">
        <title>Genome- and Community-Level Interaction Insights into Carbon Utilization and Element Cycling Functions of Hydrothermarchaeota in Hydrothermal Sediment.</title>
        <authorList>
            <person name="Zhou Z."/>
            <person name="Liu Y."/>
            <person name="Xu W."/>
            <person name="Pan J."/>
            <person name="Luo Z.H."/>
            <person name="Li M."/>
        </authorList>
    </citation>
    <scope>NUCLEOTIDE SEQUENCE [LARGE SCALE GENOMIC DNA]</scope>
    <source>
        <strain evidence="1">SpSt-143</strain>
    </source>
</reference>
<organism evidence="1">
    <name type="scientific">Rhodothermus marinus</name>
    <name type="common">Rhodothermus obamensis</name>
    <dbReference type="NCBI Taxonomy" id="29549"/>
    <lineage>
        <taxon>Bacteria</taxon>
        <taxon>Pseudomonadati</taxon>
        <taxon>Rhodothermota</taxon>
        <taxon>Rhodothermia</taxon>
        <taxon>Rhodothermales</taxon>
        <taxon>Rhodothermaceae</taxon>
        <taxon>Rhodothermus</taxon>
    </lineage>
</organism>
<evidence type="ECO:0008006" key="2">
    <source>
        <dbReference type="Google" id="ProtNLM"/>
    </source>
</evidence>